<dbReference type="InterPro" id="IPR000257">
    <property type="entry name" value="Uroporphyrinogen_deCOase"/>
</dbReference>
<gene>
    <name evidence="2" type="ORF">GC093_07250</name>
</gene>
<reference evidence="2" key="1">
    <citation type="submission" date="2019-10" db="EMBL/GenBank/DDBJ databases">
        <title>Description of Paenibacillus glebae sp. nov.</title>
        <authorList>
            <person name="Carlier A."/>
            <person name="Qi S."/>
        </authorList>
    </citation>
    <scope>NUCLEOTIDE SEQUENCE</scope>
    <source>
        <strain evidence="2">LMG 31456</strain>
    </source>
</reference>
<evidence type="ECO:0000313" key="2">
    <source>
        <dbReference type="EMBL" id="NOU93029.1"/>
    </source>
</evidence>
<organism evidence="2 3">
    <name type="scientific">Paenibacillus foliorum</name>
    <dbReference type="NCBI Taxonomy" id="2654974"/>
    <lineage>
        <taxon>Bacteria</taxon>
        <taxon>Bacillati</taxon>
        <taxon>Bacillota</taxon>
        <taxon>Bacilli</taxon>
        <taxon>Bacillales</taxon>
        <taxon>Paenibacillaceae</taxon>
        <taxon>Paenibacillus</taxon>
    </lineage>
</organism>
<feature type="domain" description="Uroporphyrinogen decarboxylase (URO-D)" evidence="1">
    <location>
        <begin position="66"/>
        <end position="315"/>
    </location>
</feature>
<dbReference type="AlphaFoldDB" id="A0A972GRC3"/>
<dbReference type="PANTHER" id="PTHR47099">
    <property type="entry name" value="METHYLCOBAMIDE:COM METHYLTRANSFERASE MTBA"/>
    <property type="match status" value="1"/>
</dbReference>
<name>A0A972GRC3_9BACL</name>
<proteinExistence type="predicted"/>
<dbReference type="GO" id="GO:0004853">
    <property type="term" value="F:uroporphyrinogen decarboxylase activity"/>
    <property type="evidence" value="ECO:0007669"/>
    <property type="project" value="InterPro"/>
</dbReference>
<comment type="caution">
    <text evidence="2">The sequence shown here is derived from an EMBL/GenBank/DDBJ whole genome shotgun (WGS) entry which is preliminary data.</text>
</comment>
<dbReference type="RefSeq" id="WP_171651224.1">
    <property type="nucleotide sequence ID" value="NZ_WHOD01000027.1"/>
</dbReference>
<dbReference type="EMBL" id="WHOD01000027">
    <property type="protein sequence ID" value="NOU93029.1"/>
    <property type="molecule type" value="Genomic_DNA"/>
</dbReference>
<evidence type="ECO:0000313" key="3">
    <source>
        <dbReference type="Proteomes" id="UP000641588"/>
    </source>
</evidence>
<evidence type="ECO:0000259" key="1">
    <source>
        <dbReference type="Pfam" id="PF01208"/>
    </source>
</evidence>
<dbReference type="Pfam" id="PF01208">
    <property type="entry name" value="URO-D"/>
    <property type="match status" value="1"/>
</dbReference>
<dbReference type="SUPFAM" id="SSF51726">
    <property type="entry name" value="UROD/MetE-like"/>
    <property type="match status" value="1"/>
</dbReference>
<protein>
    <recommendedName>
        <fullName evidence="1">Uroporphyrinogen decarboxylase (URO-D) domain-containing protein</fullName>
    </recommendedName>
</protein>
<dbReference type="Proteomes" id="UP000641588">
    <property type="component" value="Unassembled WGS sequence"/>
</dbReference>
<dbReference type="GO" id="GO:0006779">
    <property type="term" value="P:porphyrin-containing compound biosynthetic process"/>
    <property type="evidence" value="ECO:0007669"/>
    <property type="project" value="InterPro"/>
</dbReference>
<keyword evidence="3" id="KW-1185">Reference proteome</keyword>
<dbReference type="InterPro" id="IPR038071">
    <property type="entry name" value="UROD/MetE-like_sf"/>
</dbReference>
<dbReference type="Gene3D" id="3.20.20.210">
    <property type="match status" value="1"/>
</dbReference>
<dbReference type="PANTHER" id="PTHR47099:SF1">
    <property type="entry name" value="METHYLCOBAMIDE:COM METHYLTRANSFERASE MTBA"/>
    <property type="match status" value="1"/>
</dbReference>
<dbReference type="InterPro" id="IPR052024">
    <property type="entry name" value="Methanogen_methyltrans"/>
</dbReference>
<sequence length="317" mass="35830">MDKKTRVLNALNKQAVDKVPVGFWFHFSGEEAKGEACIKAHVQYYKDSDIDFIKIMCDGYFAFPINAEIKEAADWRKLKPLGKDHPYIKEQVERAKGISESINGECCIFYNVFAPFSCIRFGTSDELVMRHLKEDPEAVMYALDVIAQDQAMLAELIITEGQCTGAYYCLQGGEMDRFTYDEYRKWITPSDRYVLDHANTFSDNNMLHLCGWAGIKNRLECWQDYPAKAFNWAIYVEELGLKEGMEFFGGKAVLGGFDNTKEGLLYSGVKSDVEQFTANLIKETAATGVILGADCSLSGDIDRQRIKWVVEAAKAVK</sequence>
<accession>A0A972GRC3</accession>